<dbReference type="GO" id="GO:0004081">
    <property type="term" value="F:bis(5'-nucleosyl)-tetraphosphatase (asymmetrical) activity"/>
    <property type="evidence" value="ECO:0007669"/>
    <property type="project" value="UniProtKB-EC"/>
</dbReference>
<dbReference type="InterPro" id="IPR029052">
    <property type="entry name" value="Metallo-depent_PP-like"/>
</dbReference>
<keyword evidence="2" id="KW-0378">Hydrolase</keyword>
<dbReference type="Proteomes" id="UP000481517">
    <property type="component" value="Unassembled WGS sequence"/>
</dbReference>
<protein>
    <submittedName>
        <fullName evidence="2">Bis(5'-nucleosyl)-tetraphosphatase PrpE [asymmetrical]</fullName>
        <ecNumber evidence="2">3.6.1.17</ecNumber>
    </submittedName>
</protein>
<dbReference type="PANTHER" id="PTHR42850:SF7">
    <property type="entry name" value="BIS(5'-NUCLEOSYL)-TETRAPHOSPHATASE PRPE [ASYMMETRICAL]"/>
    <property type="match status" value="1"/>
</dbReference>
<dbReference type="GO" id="GO:0016791">
    <property type="term" value="F:phosphatase activity"/>
    <property type="evidence" value="ECO:0007669"/>
    <property type="project" value="TreeGrafter"/>
</dbReference>
<evidence type="ECO:0000259" key="1">
    <source>
        <dbReference type="Pfam" id="PF00149"/>
    </source>
</evidence>
<dbReference type="InterPro" id="IPR050126">
    <property type="entry name" value="Ap4A_hydrolase"/>
</dbReference>
<evidence type="ECO:0000313" key="2">
    <source>
        <dbReference type="EMBL" id="CAB0150752.1"/>
    </source>
</evidence>
<keyword evidence="3" id="KW-1185">Reference proteome</keyword>
<feature type="domain" description="Calcineurin-like phosphoesterase" evidence="1">
    <location>
        <begin position="4"/>
        <end position="129"/>
    </location>
</feature>
<proteinExistence type="predicted"/>
<dbReference type="PANTHER" id="PTHR42850">
    <property type="entry name" value="METALLOPHOSPHOESTERASE"/>
    <property type="match status" value="1"/>
</dbReference>
<dbReference type="GO" id="GO:0005737">
    <property type="term" value="C:cytoplasm"/>
    <property type="evidence" value="ECO:0007669"/>
    <property type="project" value="TreeGrafter"/>
</dbReference>
<dbReference type="Gene3D" id="3.60.21.10">
    <property type="match status" value="1"/>
</dbReference>
<evidence type="ECO:0000313" key="3">
    <source>
        <dbReference type="Proteomes" id="UP000481517"/>
    </source>
</evidence>
<dbReference type="SUPFAM" id="SSF56300">
    <property type="entry name" value="Metallo-dependent phosphatases"/>
    <property type="match status" value="1"/>
</dbReference>
<name>A0A6S6WJD9_9GAMM</name>
<dbReference type="RefSeq" id="WP_173920200.1">
    <property type="nucleotide sequence ID" value="NZ_CADCXY010000002.1"/>
</dbReference>
<gene>
    <name evidence="2" type="primary">prpE</name>
    <name evidence="2" type="ORF">PSI9734_01193</name>
</gene>
<accession>A0A6S6WJD9</accession>
<dbReference type="Pfam" id="PF00149">
    <property type="entry name" value="Metallophos"/>
    <property type="match status" value="1"/>
</dbReference>
<dbReference type="AlphaFoldDB" id="A0A6S6WJD9"/>
<dbReference type="EMBL" id="CADCXY010000002">
    <property type="protein sequence ID" value="CAB0150752.1"/>
    <property type="molecule type" value="Genomic_DNA"/>
</dbReference>
<organism evidence="2 3">
    <name type="scientific">Pseudidiomarina piscicola</name>
    <dbReference type="NCBI Taxonomy" id="2614830"/>
    <lineage>
        <taxon>Bacteria</taxon>
        <taxon>Pseudomonadati</taxon>
        <taxon>Pseudomonadota</taxon>
        <taxon>Gammaproteobacteria</taxon>
        <taxon>Alteromonadales</taxon>
        <taxon>Idiomarinaceae</taxon>
        <taxon>Pseudidiomarina</taxon>
    </lineage>
</organism>
<dbReference type="InterPro" id="IPR004843">
    <property type="entry name" value="Calcineurin-like_PHP"/>
</dbReference>
<reference evidence="2 3" key="1">
    <citation type="submission" date="2020-02" db="EMBL/GenBank/DDBJ databases">
        <authorList>
            <person name="Rodrigo-Torres L."/>
            <person name="Arahal R. D."/>
            <person name="Lucena T."/>
        </authorList>
    </citation>
    <scope>NUCLEOTIDE SEQUENCE [LARGE SCALE GENOMIC DNA]</scope>
    <source>
        <strain evidence="2 3">CECT 9734</strain>
    </source>
</reference>
<sequence length="299" mass="34048">MYDIIGDIHGHADELEALLSKMGYRESNGVYRHPERILVSVGDLIDRGPQQQRSVEVIKRMCEADSAVCIMGNHEFNAVAWATEDEDGNHLREHSDKNFDQHQAFLNEATQDAGWYSDTIEWFKTLPIYLDLPELRVVHACWHEPSLSVLDDYASDGVLHSDAWSAANTKGHELYDAIEVLCKGWEVPLPPGYSFLDKDKNERTEIRTKWWREDDRSYRALAVGVEDPSNLPEHQVPGDTMPGYDNQKPLFIGHYWMKGRPSLQSKSIACVDWSVADNGKMVGYRLDDAGLCDSKFYSV</sequence>
<dbReference type="EC" id="3.6.1.17" evidence="2"/>